<feature type="domain" description="B30.2/SPRY" evidence="1">
    <location>
        <begin position="1"/>
        <end position="206"/>
    </location>
</feature>
<proteinExistence type="predicted"/>
<name>A0A9P3GNP9_9APHY</name>
<dbReference type="AlphaFoldDB" id="A0A9P3GNP9"/>
<evidence type="ECO:0000313" key="3">
    <source>
        <dbReference type="Proteomes" id="UP000703269"/>
    </source>
</evidence>
<accession>A0A9P3GNP9</accession>
<dbReference type="PROSITE" id="PS50188">
    <property type="entry name" value="B302_SPRY"/>
    <property type="match status" value="1"/>
</dbReference>
<organism evidence="2 3">
    <name type="scientific">Phanerochaete sordida</name>
    <dbReference type="NCBI Taxonomy" id="48140"/>
    <lineage>
        <taxon>Eukaryota</taxon>
        <taxon>Fungi</taxon>
        <taxon>Dikarya</taxon>
        <taxon>Basidiomycota</taxon>
        <taxon>Agaricomycotina</taxon>
        <taxon>Agaricomycetes</taxon>
        <taxon>Polyporales</taxon>
        <taxon>Phanerochaetaceae</taxon>
        <taxon>Phanerochaete</taxon>
    </lineage>
</organism>
<dbReference type="InterPro" id="IPR003877">
    <property type="entry name" value="SPRY_dom"/>
</dbReference>
<keyword evidence="3" id="KW-1185">Reference proteome</keyword>
<dbReference type="Gene3D" id="2.60.120.920">
    <property type="match status" value="1"/>
</dbReference>
<dbReference type="InterPro" id="IPR001870">
    <property type="entry name" value="B30.2/SPRY"/>
</dbReference>
<dbReference type="InterPro" id="IPR043136">
    <property type="entry name" value="B30.2/SPRY_sf"/>
</dbReference>
<dbReference type="InterPro" id="IPR013320">
    <property type="entry name" value="ConA-like_dom_sf"/>
</dbReference>
<dbReference type="EMBL" id="BPQB01000101">
    <property type="protein sequence ID" value="GJE99123.1"/>
    <property type="molecule type" value="Genomic_DNA"/>
</dbReference>
<comment type="caution">
    <text evidence="2">The sequence shown here is derived from an EMBL/GenBank/DDBJ whole genome shotgun (WGS) entry which is preliminary data.</text>
</comment>
<gene>
    <name evidence="2" type="ORF">PsYK624_153690</name>
</gene>
<reference evidence="2 3" key="1">
    <citation type="submission" date="2021-08" db="EMBL/GenBank/DDBJ databases">
        <title>Draft Genome Sequence of Phanerochaete sordida strain YK-624.</title>
        <authorList>
            <person name="Mori T."/>
            <person name="Dohra H."/>
            <person name="Suzuki T."/>
            <person name="Kawagishi H."/>
            <person name="Hirai H."/>
        </authorList>
    </citation>
    <scope>NUCLEOTIDE SEQUENCE [LARGE SCALE GENOMIC DNA]</scope>
    <source>
        <strain evidence="2 3">YK-624</strain>
    </source>
</reference>
<evidence type="ECO:0000313" key="2">
    <source>
        <dbReference type="EMBL" id="GJE99123.1"/>
    </source>
</evidence>
<dbReference type="Pfam" id="PF00622">
    <property type="entry name" value="SPRY"/>
    <property type="match status" value="1"/>
</dbReference>
<evidence type="ECO:0000259" key="1">
    <source>
        <dbReference type="PROSITE" id="PS50188"/>
    </source>
</evidence>
<dbReference type="Proteomes" id="UP000703269">
    <property type="component" value="Unassembled WGS sequence"/>
</dbReference>
<sequence length="617" mass="68570">MIATTHSSAAPQFVISKRRLERIRFPDRIKERSTTLKWGIPTAPVGFQDVAITLDENGVVYSDILVESNGLQYFEVAVKELHEVHLGVGLFQTKARIQGPPHLNIKHCKVWWSDGVFQSFKTTYGTRHSREAKEGFSAGDVIGCGIRSDMRAVFLTRNGAWLGDYTFDSKSETRLAVFLHTDGYNDSLSLSLPWFDIRISFDESHSPFAAQAYLARMVSARTRQFVEHAPLPPEVLSIIVHYVISGSSRTAQRLVGRLRLVCRHWSGILRPIPFATISISKIGHLESLMKTVRTCPADTSGSNPGQYIRTFSIGSPWKCNDVGPPAVETVLLLGLGTHATQLTQLTYPTQTSQLSLKRQRYRSDPPPVLPLPAPPRVTSRLPALLRHLRTLHTLELTHRFLHSCAQLFSIIHALPSLKNLVLDYVTIDRVGPVRPAHVAAAAQRLQTFSWKAVPTINQRAAMAAVAARLCTGNDSGASAVAEAVLRAPWTTNWSSTIWAEYTYKADTSGTPDSSLNVRHVFWNLNLKWSIPSAGENSPIRARLLATFRSSYGFSSVELALQDLDSPRLCPHYPLTLTLNDTYLETKVPDLQARLPELMPHAHRLGLITIEAGTSDQE</sequence>
<protein>
    <submittedName>
        <fullName evidence="2">SPRY-domain-containing protein</fullName>
    </submittedName>
</protein>
<dbReference type="SUPFAM" id="SSF49899">
    <property type="entry name" value="Concanavalin A-like lectins/glucanases"/>
    <property type="match status" value="1"/>
</dbReference>